<reference evidence="4 5" key="1">
    <citation type="submission" date="2018-01" db="EMBL/GenBank/DDBJ databases">
        <title>Draft genome of the strawberry crown rot pathogen Phytophthora cactorum.</title>
        <authorList>
            <person name="Armitage A.D."/>
            <person name="Lysoe E."/>
            <person name="Nellist C.F."/>
            <person name="Harrison R.J."/>
            <person name="Brurberg M.B."/>
        </authorList>
    </citation>
    <scope>NUCLEOTIDE SEQUENCE [LARGE SCALE GENOMIC DNA]</scope>
    <source>
        <strain evidence="4 5">10300</strain>
    </source>
</reference>
<dbReference type="InterPro" id="IPR036397">
    <property type="entry name" value="RNaseH_sf"/>
</dbReference>
<evidence type="ECO:0000313" key="4">
    <source>
        <dbReference type="EMBL" id="RAW39456.1"/>
    </source>
</evidence>
<sequence>MNNGVKAAIVHGAEDVFFAGDSMVAIQQSLGVFACRKESLLSLLNIYKKLTVKLRLVKYLHVVREYNADADSLATEALESKVSRVVLDESRQSELMTLNRIQEMIYESNEDTAEVVPRDAAHHVHVLTGRAFSHQNKFENFVRDDTSTESEYGYMAVMTRRQTKANKHVRFADEHSEVVAKAHEQRGERNEVANGISFGESSSSHHFNNVLPATPDAEAIDPVAIQRERRRPTAATQDEEKMWLNLKKVIRGQAATLNYKEARDAWKYADWFVLSEDGVLHYLGLSRWYHHGCQEETKLRLMVPTTMIQEVLQNCHDSLEGGHQGVVRTFQRVKSNYFCAGIYADVEKYVKSCPDCSSRKRRRQLRGYSPGNVLAERPFQIVSMDYEIPLSKTRRGNTALLLFQFLFTSFVIAKAMSDTSGLSVAQVFE</sequence>
<evidence type="ECO:0000313" key="3">
    <source>
        <dbReference type="EMBL" id="KAG2929609.1"/>
    </source>
</evidence>
<dbReference type="PANTHER" id="PTHR37984:SF5">
    <property type="entry name" value="PROTEIN NYNRIN-LIKE"/>
    <property type="match status" value="1"/>
</dbReference>
<dbReference type="GO" id="GO:0003676">
    <property type="term" value="F:nucleic acid binding"/>
    <property type="evidence" value="ECO:0007669"/>
    <property type="project" value="InterPro"/>
</dbReference>
<dbReference type="Proteomes" id="UP000251314">
    <property type="component" value="Unassembled WGS sequence"/>
</dbReference>
<proteinExistence type="predicted"/>
<reference evidence="3" key="2">
    <citation type="submission" date="2018-10" db="EMBL/GenBank/DDBJ databases">
        <title>Effector identification in a new, highly contiguous assembly of the strawberry crown rot pathogen Phytophthora cactorum.</title>
        <authorList>
            <person name="Armitage A.D."/>
            <person name="Nellist C.F."/>
            <person name="Bates H."/>
            <person name="Vickerstaff R.J."/>
            <person name="Harrison R.J."/>
        </authorList>
    </citation>
    <scope>NUCLEOTIDE SEQUENCE</scope>
    <source>
        <strain evidence="3">4040</strain>
    </source>
</reference>
<keyword evidence="5" id="KW-1185">Reference proteome</keyword>
<dbReference type="AlphaFoldDB" id="A0A329SU68"/>
<evidence type="ECO:0000259" key="1">
    <source>
        <dbReference type="Pfam" id="PF13456"/>
    </source>
</evidence>
<dbReference type="InterPro" id="IPR002156">
    <property type="entry name" value="RNaseH_domain"/>
</dbReference>
<evidence type="ECO:0000259" key="2">
    <source>
        <dbReference type="Pfam" id="PF17921"/>
    </source>
</evidence>
<dbReference type="InterPro" id="IPR041588">
    <property type="entry name" value="Integrase_H2C2"/>
</dbReference>
<evidence type="ECO:0000313" key="5">
    <source>
        <dbReference type="Proteomes" id="UP000251314"/>
    </source>
</evidence>
<dbReference type="Proteomes" id="UP000736787">
    <property type="component" value="Unassembled WGS sequence"/>
</dbReference>
<evidence type="ECO:0008006" key="6">
    <source>
        <dbReference type="Google" id="ProtNLM"/>
    </source>
</evidence>
<dbReference type="VEuPathDB" id="FungiDB:PC110_g4315"/>
<accession>A0A329SU68</accession>
<dbReference type="InterPro" id="IPR050951">
    <property type="entry name" value="Retrovirus_Pol_polyprotein"/>
</dbReference>
<dbReference type="Pfam" id="PF13456">
    <property type="entry name" value="RVT_3"/>
    <property type="match status" value="1"/>
</dbReference>
<organism evidence="4 5">
    <name type="scientific">Phytophthora cactorum</name>
    <dbReference type="NCBI Taxonomy" id="29920"/>
    <lineage>
        <taxon>Eukaryota</taxon>
        <taxon>Sar</taxon>
        <taxon>Stramenopiles</taxon>
        <taxon>Oomycota</taxon>
        <taxon>Peronosporomycetes</taxon>
        <taxon>Peronosporales</taxon>
        <taxon>Peronosporaceae</taxon>
        <taxon>Phytophthora</taxon>
    </lineage>
</organism>
<name>A0A329SU68_9STRA</name>
<dbReference type="GO" id="GO:0004523">
    <property type="term" value="F:RNA-DNA hybrid ribonuclease activity"/>
    <property type="evidence" value="ECO:0007669"/>
    <property type="project" value="InterPro"/>
</dbReference>
<gene>
    <name evidence="4" type="ORF">PC110_g4315</name>
    <name evidence="3" type="ORF">PC117_g13971</name>
</gene>
<feature type="domain" description="Integrase zinc-binding" evidence="2">
    <location>
        <begin position="303"/>
        <end position="361"/>
    </location>
</feature>
<dbReference type="PROSITE" id="PS51257">
    <property type="entry name" value="PROKAR_LIPOPROTEIN"/>
    <property type="match status" value="1"/>
</dbReference>
<dbReference type="EMBL" id="RCMK01000423">
    <property type="protein sequence ID" value="KAG2929609.1"/>
    <property type="molecule type" value="Genomic_DNA"/>
</dbReference>
<dbReference type="PANTHER" id="PTHR37984">
    <property type="entry name" value="PROTEIN CBG26694"/>
    <property type="match status" value="1"/>
</dbReference>
<comment type="caution">
    <text evidence="4">The sequence shown here is derived from an EMBL/GenBank/DDBJ whole genome shotgun (WGS) entry which is preliminary data.</text>
</comment>
<dbReference type="OrthoDB" id="120498at2759"/>
<dbReference type="Gene3D" id="3.30.420.10">
    <property type="entry name" value="Ribonuclease H-like superfamily/Ribonuclease H"/>
    <property type="match status" value="1"/>
</dbReference>
<dbReference type="EMBL" id="MJFZ01000066">
    <property type="protein sequence ID" value="RAW39456.1"/>
    <property type="molecule type" value="Genomic_DNA"/>
</dbReference>
<feature type="domain" description="RNase H type-1" evidence="1">
    <location>
        <begin position="3"/>
        <end position="77"/>
    </location>
</feature>
<dbReference type="Gene3D" id="1.10.340.70">
    <property type="match status" value="1"/>
</dbReference>
<protein>
    <recommendedName>
        <fullName evidence="6">RNase H type-1 domain-containing protein</fullName>
    </recommendedName>
</protein>
<dbReference type="Pfam" id="PF17921">
    <property type="entry name" value="Integrase_H2C2"/>
    <property type="match status" value="1"/>
</dbReference>
<dbReference type="FunFam" id="1.10.340.70:FF:000001">
    <property type="entry name" value="Retrovirus-related Pol polyprotein from transposon gypsy-like Protein"/>
    <property type="match status" value="1"/>
</dbReference>